<evidence type="ECO:0000256" key="5">
    <source>
        <dbReference type="ARBA" id="ARBA00022692"/>
    </source>
</evidence>
<keyword evidence="8 15" id="KW-0391">Immunity</keyword>
<evidence type="ECO:0000256" key="6">
    <source>
        <dbReference type="ARBA" id="ARBA00022729"/>
    </source>
</evidence>
<evidence type="ECO:0000256" key="13">
    <source>
        <dbReference type="ARBA" id="ARBA00023180"/>
    </source>
</evidence>
<evidence type="ECO:0000256" key="4">
    <source>
        <dbReference type="ARBA" id="ARBA00022614"/>
    </source>
</evidence>
<dbReference type="PROSITE" id="PS51450">
    <property type="entry name" value="LRR"/>
    <property type="match status" value="5"/>
</dbReference>
<evidence type="ECO:0000256" key="12">
    <source>
        <dbReference type="ARBA" id="ARBA00023170"/>
    </source>
</evidence>
<dbReference type="PRINTS" id="PR01537">
    <property type="entry name" value="INTRLKN1R1F"/>
</dbReference>
<keyword evidence="14 15" id="KW-0395">Inflammatory response</keyword>
<dbReference type="OMA" id="CSDAEWV"/>
<dbReference type="GeneTree" id="ENSGT00940000164422"/>
<evidence type="ECO:0000313" key="19">
    <source>
        <dbReference type="Proteomes" id="UP000694559"/>
    </source>
</evidence>
<accession>A0A8C6VRA1</accession>
<feature type="transmembrane region" description="Helical" evidence="16">
    <location>
        <begin position="500"/>
        <end position="523"/>
    </location>
</feature>
<evidence type="ECO:0000256" key="16">
    <source>
        <dbReference type="SAM" id="Phobius"/>
    </source>
</evidence>
<reference evidence="18" key="1">
    <citation type="submission" date="2025-08" db="UniProtKB">
        <authorList>
            <consortium name="Ensembl"/>
        </authorList>
    </citation>
    <scope>IDENTIFICATION</scope>
</reference>
<dbReference type="InterPro" id="IPR000157">
    <property type="entry name" value="TIR_dom"/>
</dbReference>
<evidence type="ECO:0000256" key="9">
    <source>
        <dbReference type="ARBA" id="ARBA00022989"/>
    </source>
</evidence>
<dbReference type="GO" id="GO:0006954">
    <property type="term" value="P:inflammatory response"/>
    <property type="evidence" value="ECO:0007669"/>
    <property type="project" value="UniProtKB-UniRule"/>
</dbReference>
<evidence type="ECO:0000256" key="3">
    <source>
        <dbReference type="ARBA" id="ARBA00022588"/>
    </source>
</evidence>
<dbReference type="SUPFAM" id="SSF52058">
    <property type="entry name" value="L domain-like"/>
    <property type="match status" value="1"/>
</dbReference>
<dbReference type="PROSITE" id="PS50104">
    <property type="entry name" value="TIR"/>
    <property type="match status" value="1"/>
</dbReference>
<dbReference type="Gene3D" id="3.40.50.10140">
    <property type="entry name" value="Toll/interleukin-1 receptor homology (TIR) domain"/>
    <property type="match status" value="1"/>
</dbReference>
<dbReference type="SMART" id="SM00255">
    <property type="entry name" value="TIR"/>
    <property type="match status" value="1"/>
</dbReference>
<dbReference type="AlphaFoldDB" id="A0A8C6VRA1"/>
<dbReference type="Pfam" id="PF01582">
    <property type="entry name" value="TIR"/>
    <property type="match status" value="1"/>
</dbReference>
<keyword evidence="10" id="KW-0520">NAD</keyword>
<dbReference type="InterPro" id="IPR017241">
    <property type="entry name" value="Toll-like_receptor"/>
</dbReference>
<evidence type="ECO:0000256" key="10">
    <source>
        <dbReference type="ARBA" id="ARBA00023027"/>
    </source>
</evidence>
<reference evidence="18" key="2">
    <citation type="submission" date="2025-09" db="UniProtKB">
        <authorList>
            <consortium name="Ensembl"/>
        </authorList>
    </citation>
    <scope>IDENTIFICATION</scope>
</reference>
<dbReference type="InterPro" id="IPR035897">
    <property type="entry name" value="Toll_tir_struct_dom_sf"/>
</dbReference>
<dbReference type="SMART" id="SM00369">
    <property type="entry name" value="LRR_TYP"/>
    <property type="match status" value="7"/>
</dbReference>
<dbReference type="PANTHER" id="PTHR24365:SF26">
    <property type="entry name" value="TOLL-LIKE RECEPTOR 18"/>
    <property type="match status" value="1"/>
</dbReference>
<keyword evidence="7" id="KW-0677">Repeat</keyword>
<dbReference type="PIRSF" id="PIRSF037595">
    <property type="entry name" value="Toll-like_receptor"/>
    <property type="match status" value="1"/>
</dbReference>
<evidence type="ECO:0000256" key="8">
    <source>
        <dbReference type="ARBA" id="ARBA00022859"/>
    </source>
</evidence>
<comment type="subcellular location">
    <subcellularLocation>
        <location evidence="1">Membrane</location>
        <topology evidence="1">Single-pass type I membrane protein</topology>
    </subcellularLocation>
</comment>
<dbReference type="Proteomes" id="UP000694559">
    <property type="component" value="Unplaced"/>
</dbReference>
<organism evidence="18 19">
    <name type="scientific">Naja naja</name>
    <name type="common">Indian cobra</name>
    <dbReference type="NCBI Taxonomy" id="35670"/>
    <lineage>
        <taxon>Eukaryota</taxon>
        <taxon>Metazoa</taxon>
        <taxon>Chordata</taxon>
        <taxon>Craniata</taxon>
        <taxon>Vertebrata</taxon>
        <taxon>Euteleostomi</taxon>
        <taxon>Lepidosauria</taxon>
        <taxon>Squamata</taxon>
        <taxon>Bifurcata</taxon>
        <taxon>Unidentata</taxon>
        <taxon>Episquamata</taxon>
        <taxon>Toxicofera</taxon>
        <taxon>Serpentes</taxon>
        <taxon>Colubroidea</taxon>
        <taxon>Elapidae</taxon>
        <taxon>Elapinae</taxon>
        <taxon>Naja</taxon>
    </lineage>
</organism>
<dbReference type="Gene3D" id="3.80.10.10">
    <property type="entry name" value="Ribonuclease Inhibitor"/>
    <property type="match status" value="2"/>
</dbReference>
<evidence type="ECO:0000256" key="1">
    <source>
        <dbReference type="ARBA" id="ARBA00004479"/>
    </source>
</evidence>
<evidence type="ECO:0000256" key="2">
    <source>
        <dbReference type="ARBA" id="ARBA00009634"/>
    </source>
</evidence>
<sequence>MEDIFFSSLGKIPIDCHPFYFSSLPRKEELKNVKNWPKLLQVPQDLPSTLEKLDLSYNKIEQIGSADFSSLTRLKELDLGYNHIFSIANDSFASNLLLEKLSLFNNSLGEIPSLALRPLKQLTALSISNNLYPRLRLDGVFSSLENLREFSLGGPVVYTVGTEDFVPLKDIPLKKFFLKTASSLTEYQEGAFSKLNTSELWCDIALDRNPGALPLMLRDLKGKQLRYLRFRNLFEFTYYTDSVDLFVEAGIANLTLRHLLLKDISNPDILRFDWTFTWFAGVTYLSILNVNFNFVPCDAWGEMRNVEVLDVSNNRLLDGYIYNEGCLYQGIMPSLEHFNLSNNDLTDLSIVSKLTSNWPRLSKLDLSHNRIRNCKELPCGWSPSLVWLDLAYNVVTMGIFVPSHPVAVPGFVLLSVAVDLQELRLSGNKIKFIPTEWRCPNLRVLAVDGNSFGVIGKGSFVNMPQLTQLKAGNNPYHCVCDLYGFLQETLKNGKLEICSVMVVVAIAVSITAVVVIAIMVLCWRFNVPWYLKATLQVVRSKYRSGRSKPLRDFAYHAFISYSCSDADWVRRELLQRLEASTPPYRICIHERDFTPGRWIIDNIIENIENSRKIIFVLSRSFVDSDWCNYELYFAHQRAVGMNFEDVVLVVKEAIDPQALPNKFCRLRKMLSKRTYLEWPSEPGRQAFFWVQLTSVLGRAEVIEKNPKGDLGDIACRKSNMADDRLEMDTVADADGVPVC</sequence>
<evidence type="ECO:0000259" key="17">
    <source>
        <dbReference type="PROSITE" id="PS50104"/>
    </source>
</evidence>
<dbReference type="Ensembl" id="ENSNNAT00000008285.1">
    <property type="protein sequence ID" value="ENSNNAP00000007898.1"/>
    <property type="gene ID" value="ENSNNAG00000005268.1"/>
</dbReference>
<feature type="domain" description="TIR" evidence="17">
    <location>
        <begin position="553"/>
        <end position="696"/>
    </location>
</feature>
<dbReference type="PANTHER" id="PTHR24365">
    <property type="entry name" value="TOLL-LIKE RECEPTOR"/>
    <property type="match status" value="1"/>
</dbReference>
<dbReference type="FunFam" id="3.40.50.10140:FF:000001">
    <property type="entry name" value="Toll-like receptor 2"/>
    <property type="match status" value="1"/>
</dbReference>
<comment type="similarity">
    <text evidence="2 15">Belongs to the Toll-like receptor family.</text>
</comment>
<dbReference type="GO" id="GO:0005886">
    <property type="term" value="C:plasma membrane"/>
    <property type="evidence" value="ECO:0007669"/>
    <property type="project" value="TreeGrafter"/>
</dbReference>
<keyword evidence="11 16" id="KW-0472">Membrane</keyword>
<keyword evidence="9 16" id="KW-1133">Transmembrane helix</keyword>
<evidence type="ECO:0000256" key="15">
    <source>
        <dbReference type="PIRNR" id="PIRNR037595"/>
    </source>
</evidence>
<protein>
    <recommendedName>
        <fullName evidence="17">TIR domain-containing protein</fullName>
    </recommendedName>
</protein>
<evidence type="ECO:0000256" key="14">
    <source>
        <dbReference type="ARBA" id="ARBA00023198"/>
    </source>
</evidence>
<evidence type="ECO:0000313" key="18">
    <source>
        <dbReference type="Ensembl" id="ENSNNAP00000007898.1"/>
    </source>
</evidence>
<dbReference type="GO" id="GO:0004888">
    <property type="term" value="F:transmembrane signaling receptor activity"/>
    <property type="evidence" value="ECO:0007669"/>
    <property type="project" value="InterPro"/>
</dbReference>
<keyword evidence="4" id="KW-0433">Leucine-rich repeat</keyword>
<proteinExistence type="inferred from homology"/>
<dbReference type="InterPro" id="IPR032675">
    <property type="entry name" value="LRR_dom_sf"/>
</dbReference>
<dbReference type="InterPro" id="IPR025875">
    <property type="entry name" value="Leu-rich_rpt_4"/>
</dbReference>
<keyword evidence="6" id="KW-0732">Signal</keyword>
<keyword evidence="3 15" id="KW-0399">Innate immunity</keyword>
<dbReference type="SMART" id="SM00365">
    <property type="entry name" value="LRR_SD22"/>
    <property type="match status" value="5"/>
</dbReference>
<dbReference type="SUPFAM" id="SSF52200">
    <property type="entry name" value="Toll/Interleukin receptor TIR domain"/>
    <property type="match status" value="1"/>
</dbReference>
<dbReference type="Pfam" id="PF13855">
    <property type="entry name" value="LRR_8"/>
    <property type="match status" value="2"/>
</dbReference>
<keyword evidence="12 15" id="KW-0675">Receptor</keyword>
<dbReference type="GO" id="GO:0002224">
    <property type="term" value="P:toll-like receptor signaling pathway"/>
    <property type="evidence" value="ECO:0007669"/>
    <property type="project" value="InterPro"/>
</dbReference>
<dbReference type="GO" id="GO:0045087">
    <property type="term" value="P:innate immune response"/>
    <property type="evidence" value="ECO:0007669"/>
    <property type="project" value="UniProtKB-UniRule"/>
</dbReference>
<keyword evidence="5 16" id="KW-0812">Transmembrane</keyword>
<keyword evidence="19" id="KW-1185">Reference proteome</keyword>
<evidence type="ECO:0000256" key="11">
    <source>
        <dbReference type="ARBA" id="ARBA00023136"/>
    </source>
</evidence>
<dbReference type="InterPro" id="IPR001611">
    <property type="entry name" value="Leu-rich_rpt"/>
</dbReference>
<keyword evidence="13" id="KW-0325">Glycoprotein</keyword>
<evidence type="ECO:0000256" key="7">
    <source>
        <dbReference type="ARBA" id="ARBA00022737"/>
    </source>
</evidence>
<dbReference type="InterPro" id="IPR003591">
    <property type="entry name" value="Leu-rich_rpt_typical-subtyp"/>
</dbReference>
<name>A0A8C6VRA1_NAJNA</name>
<dbReference type="Pfam" id="PF12799">
    <property type="entry name" value="LRR_4"/>
    <property type="match status" value="1"/>
</dbReference>